<dbReference type="EMBL" id="JAJJMA010143910">
    <property type="protein sequence ID" value="MCL7034287.1"/>
    <property type="molecule type" value="Genomic_DNA"/>
</dbReference>
<dbReference type="PANTHER" id="PTHR15922:SF2">
    <property type="entry name" value="NBAS SUBUNIT OF NRZ TETHERING COMPLEX"/>
    <property type="match status" value="1"/>
</dbReference>
<feature type="non-terminal residue" evidence="1">
    <location>
        <position position="1"/>
    </location>
</feature>
<dbReference type="Proteomes" id="UP001177140">
    <property type="component" value="Unassembled WGS sequence"/>
</dbReference>
<proteinExistence type="predicted"/>
<reference evidence="1" key="1">
    <citation type="submission" date="2022-03" db="EMBL/GenBank/DDBJ databases">
        <title>A functionally conserved STORR gene fusion in Papaver species that diverged 16.8 million years ago.</title>
        <authorList>
            <person name="Catania T."/>
        </authorList>
    </citation>
    <scope>NUCLEOTIDE SEQUENCE</scope>
    <source>
        <strain evidence="1">S-191538</strain>
    </source>
</reference>
<dbReference type="GO" id="GO:0000149">
    <property type="term" value="F:SNARE binding"/>
    <property type="evidence" value="ECO:0007669"/>
    <property type="project" value="TreeGrafter"/>
</dbReference>
<keyword evidence="2" id="KW-1185">Reference proteome</keyword>
<dbReference type="GO" id="GO:0070939">
    <property type="term" value="C:Dsl1/NZR complex"/>
    <property type="evidence" value="ECO:0007669"/>
    <property type="project" value="TreeGrafter"/>
</dbReference>
<dbReference type="PANTHER" id="PTHR15922">
    <property type="entry name" value="NEUROBLASTOMA-AMPLIFIED SEQUENCE"/>
    <property type="match status" value="1"/>
</dbReference>
<comment type="caution">
    <text evidence="1">The sequence shown here is derived from an EMBL/GenBank/DDBJ whole genome shotgun (WGS) entry which is preliminary data.</text>
</comment>
<name>A0AA41SD94_PAPNU</name>
<evidence type="ECO:0000313" key="2">
    <source>
        <dbReference type="Proteomes" id="UP001177140"/>
    </source>
</evidence>
<protein>
    <submittedName>
        <fullName evidence="1">Uncharacterized protein</fullName>
    </submittedName>
</protein>
<evidence type="ECO:0000313" key="1">
    <source>
        <dbReference type="EMBL" id="MCL7034287.1"/>
    </source>
</evidence>
<feature type="non-terminal residue" evidence="1">
    <location>
        <position position="86"/>
    </location>
</feature>
<sequence length="86" mass="9865">TMDGKVQSTFWREWKSKLEEQKLFTDQSRNLEKIMPGVDTARFLSGDNNYIEDVVFSLIDGVKMEKNTSLKEVLKLAGLYGLNCSE</sequence>
<dbReference type="GO" id="GO:0006890">
    <property type="term" value="P:retrograde vesicle-mediated transport, Golgi to endoplasmic reticulum"/>
    <property type="evidence" value="ECO:0007669"/>
    <property type="project" value="TreeGrafter"/>
</dbReference>
<organism evidence="1 2">
    <name type="scientific">Papaver nudicaule</name>
    <name type="common">Iceland poppy</name>
    <dbReference type="NCBI Taxonomy" id="74823"/>
    <lineage>
        <taxon>Eukaryota</taxon>
        <taxon>Viridiplantae</taxon>
        <taxon>Streptophyta</taxon>
        <taxon>Embryophyta</taxon>
        <taxon>Tracheophyta</taxon>
        <taxon>Spermatophyta</taxon>
        <taxon>Magnoliopsida</taxon>
        <taxon>Ranunculales</taxon>
        <taxon>Papaveraceae</taxon>
        <taxon>Papaveroideae</taxon>
        <taxon>Papaver</taxon>
    </lineage>
</organism>
<gene>
    <name evidence="1" type="ORF">MKW94_030383</name>
</gene>
<accession>A0AA41SD94</accession>
<dbReference type="AlphaFoldDB" id="A0AA41SD94"/>